<evidence type="ECO:0000256" key="1">
    <source>
        <dbReference type="SAM" id="SignalP"/>
    </source>
</evidence>
<accession>A0A0G4GSU7</accession>
<evidence type="ECO:0008006" key="3">
    <source>
        <dbReference type="Google" id="ProtNLM"/>
    </source>
</evidence>
<gene>
    <name evidence="2" type="ORF">Cvel_23230</name>
</gene>
<dbReference type="EMBL" id="CDMZ01001515">
    <property type="protein sequence ID" value="CEM33751.1"/>
    <property type="molecule type" value="Genomic_DNA"/>
</dbReference>
<feature type="signal peptide" evidence="1">
    <location>
        <begin position="1"/>
        <end position="15"/>
    </location>
</feature>
<dbReference type="AlphaFoldDB" id="A0A0G4GSU7"/>
<feature type="chain" id="PRO_5012023104" description="Peptidase A1 domain-containing protein" evidence="1">
    <location>
        <begin position="16"/>
        <end position="273"/>
    </location>
</feature>
<name>A0A0G4GSU7_9ALVE</name>
<sequence length="273" mass="28693">MKSLSLLSLATVASGALSDLKLDGLKLDGFDFDSLDFGGLGGKAAAVKKPWYLGGPLPSKGPFGASIPIHLFLDEYVNATILDIDGITLELACLEGTTGGSVSALIFGVDTGKESSGLFDVGFFTGQDFNFVTGLPACGANSNSDGTFFPAGLRTFITSGSPGSDEFSQPFRCVYENAADPNTADGDNDPIEQRSPYVLDVNWFDSKFSNGAALTITRESLGLFVSNTTANAKSFDALCGVWGNIDIKIPKGVPFSVVGYDKSDLLYRGEKKA</sequence>
<evidence type="ECO:0000313" key="2">
    <source>
        <dbReference type="EMBL" id="CEM33751.1"/>
    </source>
</evidence>
<keyword evidence="1" id="KW-0732">Signal</keyword>
<dbReference type="VEuPathDB" id="CryptoDB:Cvel_23230"/>
<dbReference type="PhylomeDB" id="A0A0G4GSU7"/>
<organism evidence="2">
    <name type="scientific">Chromera velia CCMP2878</name>
    <dbReference type="NCBI Taxonomy" id="1169474"/>
    <lineage>
        <taxon>Eukaryota</taxon>
        <taxon>Sar</taxon>
        <taxon>Alveolata</taxon>
        <taxon>Colpodellida</taxon>
        <taxon>Chromeraceae</taxon>
        <taxon>Chromera</taxon>
    </lineage>
</organism>
<reference evidence="2" key="1">
    <citation type="submission" date="2014-11" db="EMBL/GenBank/DDBJ databases">
        <authorList>
            <person name="Otto D Thomas"/>
            <person name="Naeem Raeece"/>
        </authorList>
    </citation>
    <scope>NUCLEOTIDE SEQUENCE</scope>
</reference>
<proteinExistence type="predicted"/>
<protein>
    <recommendedName>
        <fullName evidence="3">Peptidase A1 domain-containing protein</fullName>
    </recommendedName>
</protein>